<dbReference type="PANTHER" id="PTHR35174:SF4">
    <property type="entry name" value="BLL7163 PROTEIN"/>
    <property type="match status" value="1"/>
</dbReference>
<dbReference type="InterPro" id="IPR005545">
    <property type="entry name" value="YCII"/>
</dbReference>
<keyword evidence="5" id="KW-1185">Reference proteome</keyword>
<dbReference type="EMBL" id="JAPCKK010000004">
    <property type="protein sequence ID" value="MDP4095550.1"/>
    <property type="molecule type" value="Genomic_DNA"/>
</dbReference>
<sequence length="144" mass="16139">MRFMMIVKATEDSEAGNPPNPELFEAMMRYNEELAKAGVLLAADGLHPSSNAVRISYPEPGGKPKIVDGPFTETKELIAGYTLIEVKTREEAIEWALRMPDPHGFGEGRIELRQVFEGPELTDDPDMLESHSSLTEELRRRGRL</sequence>
<proteinExistence type="inferred from homology"/>
<dbReference type="RefSeq" id="WP_305753193.1">
    <property type="nucleotide sequence ID" value="NZ_JAPCKK010000004.1"/>
</dbReference>
<gene>
    <name evidence="4" type="ORF">OIN60_01930</name>
</gene>
<comment type="similarity">
    <text evidence="1">Belongs to the YciI family.</text>
</comment>
<dbReference type="SUPFAM" id="SSF54909">
    <property type="entry name" value="Dimeric alpha+beta barrel"/>
    <property type="match status" value="1"/>
</dbReference>
<dbReference type="PANTHER" id="PTHR35174">
    <property type="entry name" value="BLL7171 PROTEIN-RELATED"/>
    <property type="match status" value="1"/>
</dbReference>
<dbReference type="Gene3D" id="3.30.70.1060">
    <property type="entry name" value="Dimeric alpha+beta barrel"/>
    <property type="match status" value="1"/>
</dbReference>
<comment type="caution">
    <text evidence="4">The sequence shown here is derived from an EMBL/GenBank/DDBJ whole genome shotgun (WGS) entry which is preliminary data.</text>
</comment>
<reference evidence="4 5" key="1">
    <citation type="submission" date="2022-10" db="EMBL/GenBank/DDBJ databases">
        <title>Paenibacillus description and whole genome data of maize root bacterial community.</title>
        <authorList>
            <person name="Marton D."/>
            <person name="Farkas M."/>
            <person name="Cserhati M."/>
        </authorList>
    </citation>
    <scope>NUCLEOTIDE SEQUENCE [LARGE SCALE GENOMIC DNA]</scope>
    <source>
        <strain evidence="4 5">P96</strain>
    </source>
</reference>
<feature type="region of interest" description="Disordered" evidence="2">
    <location>
        <begin position="120"/>
        <end position="144"/>
    </location>
</feature>
<protein>
    <submittedName>
        <fullName evidence="4">YciI family protein</fullName>
    </submittedName>
</protein>
<dbReference type="InterPro" id="IPR011008">
    <property type="entry name" value="Dimeric_a/b-barrel"/>
</dbReference>
<accession>A0ABT9FLF4</accession>
<organism evidence="4 5">
    <name type="scientific">Paenibacillus zeirhizosphaerae</name>
    <dbReference type="NCBI Taxonomy" id="2987519"/>
    <lineage>
        <taxon>Bacteria</taxon>
        <taxon>Bacillati</taxon>
        <taxon>Bacillota</taxon>
        <taxon>Bacilli</taxon>
        <taxon>Bacillales</taxon>
        <taxon>Paenibacillaceae</taxon>
        <taxon>Paenibacillus</taxon>
    </lineage>
</organism>
<evidence type="ECO:0000256" key="2">
    <source>
        <dbReference type="SAM" id="MobiDB-lite"/>
    </source>
</evidence>
<feature type="domain" description="YCII-related" evidence="3">
    <location>
        <begin position="1"/>
        <end position="116"/>
    </location>
</feature>
<evidence type="ECO:0000313" key="4">
    <source>
        <dbReference type="EMBL" id="MDP4095550.1"/>
    </source>
</evidence>
<dbReference type="Proteomes" id="UP001241848">
    <property type="component" value="Unassembled WGS sequence"/>
</dbReference>
<evidence type="ECO:0000259" key="3">
    <source>
        <dbReference type="Pfam" id="PF03795"/>
    </source>
</evidence>
<dbReference type="Pfam" id="PF03795">
    <property type="entry name" value="YCII"/>
    <property type="match status" value="1"/>
</dbReference>
<feature type="compositionally biased region" description="Basic and acidic residues" evidence="2">
    <location>
        <begin position="134"/>
        <end position="144"/>
    </location>
</feature>
<name>A0ABT9FLF4_9BACL</name>
<evidence type="ECO:0000313" key="5">
    <source>
        <dbReference type="Proteomes" id="UP001241848"/>
    </source>
</evidence>
<evidence type="ECO:0000256" key="1">
    <source>
        <dbReference type="ARBA" id="ARBA00007689"/>
    </source>
</evidence>